<dbReference type="CTD" id="100538217"/>
<dbReference type="Pfam" id="PF05729">
    <property type="entry name" value="NACHT"/>
    <property type="match status" value="1"/>
</dbReference>
<evidence type="ECO:0000256" key="3">
    <source>
        <dbReference type="ARBA" id="ARBA00022614"/>
    </source>
</evidence>
<dbReference type="InterPro" id="IPR041075">
    <property type="entry name" value="NOD1/2_WH"/>
</dbReference>
<dbReference type="PaxDb" id="30732-ENSOMEP00000022908"/>
<keyword evidence="12" id="KW-1185">Reference proteome</keyword>
<dbReference type="InterPro" id="IPR041267">
    <property type="entry name" value="NLRP_HD2"/>
</dbReference>
<reference evidence="11" key="2">
    <citation type="submission" date="2025-09" db="UniProtKB">
        <authorList>
            <consortium name="Ensembl"/>
        </authorList>
    </citation>
    <scope>IDENTIFICATION</scope>
</reference>
<feature type="domain" description="NOD1/2 winged helix" evidence="10">
    <location>
        <begin position="582"/>
        <end position="638"/>
    </location>
</feature>
<keyword evidence="2" id="KW-0963">Cytoplasm</keyword>
<keyword evidence="4" id="KW-0677">Repeat</keyword>
<comment type="subcellular location">
    <subcellularLocation>
        <location evidence="1">Cytoplasm</location>
    </subcellularLocation>
</comment>
<evidence type="ECO:0000259" key="10">
    <source>
        <dbReference type="Pfam" id="PF17779"/>
    </source>
</evidence>
<proteinExistence type="predicted"/>
<dbReference type="InterPro" id="IPR027417">
    <property type="entry name" value="P-loop_NTPase"/>
</dbReference>
<dbReference type="Gene3D" id="1.10.533.10">
    <property type="entry name" value="Death Domain, Fas"/>
    <property type="match status" value="1"/>
</dbReference>
<dbReference type="InterPro" id="IPR011029">
    <property type="entry name" value="DEATH-like_dom_sf"/>
</dbReference>
<feature type="domain" description="NACHT" evidence="8">
    <location>
        <begin position="326"/>
        <end position="497"/>
    </location>
</feature>
<dbReference type="Pfam" id="PF17779">
    <property type="entry name" value="WHD_NOD2"/>
    <property type="match status" value="1"/>
</dbReference>
<dbReference type="InterPro" id="IPR051261">
    <property type="entry name" value="NLR"/>
</dbReference>
<dbReference type="Pfam" id="PF17776">
    <property type="entry name" value="NLRC4_HD2"/>
    <property type="match status" value="1"/>
</dbReference>
<dbReference type="GO" id="GO:0005737">
    <property type="term" value="C:cytoplasm"/>
    <property type="evidence" value="ECO:0007669"/>
    <property type="project" value="UniProtKB-SubCell"/>
</dbReference>
<keyword evidence="6" id="KW-0067">ATP-binding</keyword>
<dbReference type="AlphaFoldDB" id="A0A3B3CYN0"/>
<keyword evidence="5" id="KW-0547">Nucleotide-binding</keyword>
<evidence type="ECO:0000256" key="4">
    <source>
        <dbReference type="ARBA" id="ARBA00022737"/>
    </source>
</evidence>
<evidence type="ECO:0000256" key="1">
    <source>
        <dbReference type="ARBA" id="ARBA00004496"/>
    </source>
</evidence>
<dbReference type="GO" id="GO:0005524">
    <property type="term" value="F:ATP binding"/>
    <property type="evidence" value="ECO:0007669"/>
    <property type="project" value="UniProtKB-KW"/>
</dbReference>
<dbReference type="GeneTree" id="ENSGT01150000286911"/>
<name>A0A3B3CYN0_ORYME</name>
<accession>A0A3B3CYN0</accession>
<evidence type="ECO:0008006" key="13">
    <source>
        <dbReference type="Google" id="ProtNLM"/>
    </source>
</evidence>
<feature type="compositionally biased region" description="Basic and acidic residues" evidence="7">
    <location>
        <begin position="15"/>
        <end position="25"/>
    </location>
</feature>
<feature type="domain" description="NACHT LRR and PYD" evidence="9">
    <location>
        <begin position="640"/>
        <end position="773"/>
    </location>
</feature>
<dbReference type="InterPro" id="IPR007111">
    <property type="entry name" value="NACHT_NTPase"/>
</dbReference>
<evidence type="ECO:0000256" key="2">
    <source>
        <dbReference type="ARBA" id="ARBA00022490"/>
    </source>
</evidence>
<sequence>MDEGAGANTFSHGGNYDEEKEKWERPPSSYGSMKSESEESEDLERDKDGAEQEGAVLPERPAPVVMGSQIYQSPETLYTMNTEQTKPPGALVIETGSGDLDMAVDDYEDDEDEEDEDLYVTNSPEPPEPAVFEGLMQSDEGEQPGRLPTEQDMPFVFTNILKTLTPLKFEEMYKFRSWLKLTARDLKDTDFMEGDLLNFVDKMIEVLGHFKTLHFTISCLDSSGMKAEAAQLQKVCMKALIRYRLTEEINRKKKFVFEGLVESRSQNSLNQIFVEPKISTRICGAIDPSHEFRSKPITPLEVPDPESFTLLKNLFRLTKDDGTPVRTVATTGIPGSGMTLHTSKFCLDWAETTANRDLECIIRLPFHRFWSLKKSDSEDVSLLGMINNCTSAFKNLECYLEEKDHSKLLIIMDCLDSFQDSVDWLNTPPLEDIRTAAPPEVLIVNIVRGNLLPGARVWILGRPPAILQIPPVLIDVFTEIQLFSDEMKEDYMRRRFTPEVAQRVLSHYQQVPTLRILAHQPFACWIMATMYPHFFKRQSYGKNPPRLTPVITNLFLIQLNRRLSFYYYQPEVKTMWSDADKEMLRSMGKMALEMLRRNTDVFSTEDLEEYKLDLREVVMLTGLCTELPAVSNKRRFSFIHYTLQEYMAAYYVFVVFYQDSKNVLESAGSGKFNFSTLFRQSSSKAHPCKASSLVQCAVYQTLQSPLGQYDLFLRFLCGLMNPSCHVSQFGGFLFEYRTPQVSGLEDVAKVLEDAIKKAPEDRRENLQECKREVIQEDM</sequence>
<dbReference type="OrthoDB" id="120976at2759"/>
<dbReference type="Proteomes" id="UP000261560">
    <property type="component" value="Unplaced"/>
</dbReference>
<reference evidence="11" key="1">
    <citation type="submission" date="2025-08" db="UniProtKB">
        <authorList>
            <consortium name="Ensembl"/>
        </authorList>
    </citation>
    <scope>IDENTIFICATION</scope>
</reference>
<evidence type="ECO:0000256" key="6">
    <source>
        <dbReference type="ARBA" id="ARBA00022840"/>
    </source>
</evidence>
<dbReference type="GeneID" id="112149920"/>
<protein>
    <recommendedName>
        <fullName evidence="13">Pyrin domain-containing protein</fullName>
    </recommendedName>
</protein>
<dbReference type="Gene3D" id="3.40.50.300">
    <property type="entry name" value="P-loop containing nucleotide triphosphate hydrolases"/>
    <property type="match status" value="1"/>
</dbReference>
<evidence type="ECO:0000256" key="7">
    <source>
        <dbReference type="SAM" id="MobiDB-lite"/>
    </source>
</evidence>
<dbReference type="STRING" id="30732.ENSOMEP00000022908"/>
<organism evidence="11 12">
    <name type="scientific">Oryzias melastigma</name>
    <name type="common">Marine medaka</name>
    <dbReference type="NCBI Taxonomy" id="30732"/>
    <lineage>
        <taxon>Eukaryota</taxon>
        <taxon>Metazoa</taxon>
        <taxon>Chordata</taxon>
        <taxon>Craniata</taxon>
        <taxon>Vertebrata</taxon>
        <taxon>Euteleostomi</taxon>
        <taxon>Actinopterygii</taxon>
        <taxon>Neopterygii</taxon>
        <taxon>Teleostei</taxon>
        <taxon>Neoteleostei</taxon>
        <taxon>Acanthomorphata</taxon>
        <taxon>Ovalentaria</taxon>
        <taxon>Atherinomorphae</taxon>
        <taxon>Beloniformes</taxon>
        <taxon>Adrianichthyidae</taxon>
        <taxon>Oryziinae</taxon>
        <taxon>Oryzias</taxon>
    </lineage>
</organism>
<dbReference type="Ensembl" id="ENSOMET00000013567.1">
    <property type="protein sequence ID" value="ENSOMEP00000022908.1"/>
    <property type="gene ID" value="ENSOMEG00000002717.1"/>
</dbReference>
<evidence type="ECO:0000313" key="11">
    <source>
        <dbReference type="Ensembl" id="ENSOMEP00000022908.1"/>
    </source>
</evidence>
<evidence type="ECO:0000313" key="12">
    <source>
        <dbReference type="Proteomes" id="UP000261560"/>
    </source>
</evidence>
<dbReference type="PANTHER" id="PTHR24106">
    <property type="entry name" value="NACHT, LRR AND CARD DOMAINS-CONTAINING"/>
    <property type="match status" value="1"/>
</dbReference>
<dbReference type="RefSeq" id="XP_024133685.1">
    <property type="nucleotide sequence ID" value="XM_024277917.2"/>
</dbReference>
<evidence type="ECO:0000259" key="8">
    <source>
        <dbReference type="Pfam" id="PF05729"/>
    </source>
</evidence>
<dbReference type="OMA" id="YGSMKSE"/>
<feature type="region of interest" description="Disordered" evidence="7">
    <location>
        <begin position="1"/>
        <end position="66"/>
    </location>
</feature>
<evidence type="ECO:0000256" key="5">
    <source>
        <dbReference type="ARBA" id="ARBA00022741"/>
    </source>
</evidence>
<keyword evidence="3" id="KW-0433">Leucine-rich repeat</keyword>
<dbReference type="KEGG" id="oml:112149920"/>
<evidence type="ECO:0000259" key="9">
    <source>
        <dbReference type="Pfam" id="PF17776"/>
    </source>
</evidence>